<proteinExistence type="predicted"/>
<evidence type="ECO:0000313" key="2">
    <source>
        <dbReference type="EMBL" id="KAG2319441.1"/>
    </source>
</evidence>
<dbReference type="Proteomes" id="UP000886595">
    <property type="component" value="Unassembled WGS sequence"/>
</dbReference>
<protein>
    <submittedName>
        <fullName evidence="2">Uncharacterized protein</fullName>
    </submittedName>
</protein>
<evidence type="ECO:0000313" key="3">
    <source>
        <dbReference type="Proteomes" id="UP000886595"/>
    </source>
</evidence>
<name>A0A8X7VXF8_BRACI</name>
<sequence length="271" mass="30091">MSRECHPDCQRSMASKEEHDSAERAATVAANLISATRHLLKLDREMTEYSAQFLVDNALLEEKPGQSPHSFTLTMGDCVEYLVKMASPKTQAELEENEKDQQRRSKITVKDCLECAFKEGIPKRESWAHLGCVSPVPPFAAFMPRVPMRGKVIEVEKVEDAVKLMKDHLIGAKLLVFSPEIERVGNGVYVGPSDAVGGSRYVGLRDVVLCGAEKFEGDDVMNVQICYKKRTSIIKVSLTRMVTTLADDGDECQTIEPMGLLVDFVVPLITK</sequence>
<keyword evidence="3" id="KW-1185">Reference proteome</keyword>
<reference evidence="2 3" key="1">
    <citation type="submission" date="2020-02" db="EMBL/GenBank/DDBJ databases">
        <authorList>
            <person name="Ma Q."/>
            <person name="Huang Y."/>
            <person name="Song X."/>
            <person name="Pei D."/>
        </authorList>
    </citation>
    <scope>NUCLEOTIDE SEQUENCE [LARGE SCALE GENOMIC DNA]</scope>
    <source>
        <strain evidence="2">Sxm20200214</strain>
        <tissue evidence="2">Leaf</tissue>
    </source>
</reference>
<evidence type="ECO:0000256" key="1">
    <source>
        <dbReference type="SAM" id="MobiDB-lite"/>
    </source>
</evidence>
<organism evidence="2 3">
    <name type="scientific">Brassica carinata</name>
    <name type="common">Ethiopian mustard</name>
    <name type="synonym">Abyssinian cabbage</name>
    <dbReference type="NCBI Taxonomy" id="52824"/>
    <lineage>
        <taxon>Eukaryota</taxon>
        <taxon>Viridiplantae</taxon>
        <taxon>Streptophyta</taxon>
        <taxon>Embryophyta</taxon>
        <taxon>Tracheophyta</taxon>
        <taxon>Spermatophyta</taxon>
        <taxon>Magnoliopsida</taxon>
        <taxon>eudicotyledons</taxon>
        <taxon>Gunneridae</taxon>
        <taxon>Pentapetalae</taxon>
        <taxon>rosids</taxon>
        <taxon>malvids</taxon>
        <taxon>Brassicales</taxon>
        <taxon>Brassicaceae</taxon>
        <taxon>Brassiceae</taxon>
        <taxon>Brassica</taxon>
    </lineage>
</organism>
<gene>
    <name evidence="2" type="ORF">Bca52824_012654</name>
</gene>
<comment type="caution">
    <text evidence="2">The sequence shown here is derived from an EMBL/GenBank/DDBJ whole genome shotgun (WGS) entry which is preliminary data.</text>
</comment>
<accession>A0A8X7VXF8</accession>
<dbReference type="OrthoDB" id="1042261at2759"/>
<feature type="region of interest" description="Disordered" evidence="1">
    <location>
        <begin position="1"/>
        <end position="20"/>
    </location>
</feature>
<dbReference type="EMBL" id="JAAMPC010000003">
    <property type="protein sequence ID" value="KAG2319441.1"/>
    <property type="molecule type" value="Genomic_DNA"/>
</dbReference>
<dbReference type="AlphaFoldDB" id="A0A8X7VXF8"/>